<gene>
    <name evidence="3" type="ORF">GQ607_016930</name>
</gene>
<reference evidence="3 4" key="1">
    <citation type="submission" date="2019-12" db="EMBL/GenBank/DDBJ databases">
        <title>A genome sequence resource for the geographically widespread anthracnose pathogen Colletotrichum asianum.</title>
        <authorList>
            <person name="Meng Y."/>
        </authorList>
    </citation>
    <scope>NUCLEOTIDE SEQUENCE [LARGE SCALE GENOMIC DNA]</scope>
    <source>
        <strain evidence="3 4">ICMP 18580</strain>
    </source>
</reference>
<evidence type="ECO:0000313" key="4">
    <source>
        <dbReference type="Proteomes" id="UP000434172"/>
    </source>
</evidence>
<proteinExistence type="predicted"/>
<dbReference type="EMBL" id="WOWK01000184">
    <property type="protein sequence ID" value="KAF0315819.1"/>
    <property type="molecule type" value="Genomic_DNA"/>
</dbReference>
<accession>A0A8H3ZDS5</accession>
<dbReference type="AlphaFoldDB" id="A0A8H3ZDS5"/>
<keyword evidence="2" id="KW-0472">Membrane</keyword>
<dbReference type="Proteomes" id="UP000434172">
    <property type="component" value="Unassembled WGS sequence"/>
</dbReference>
<organism evidence="3 4">
    <name type="scientific">Colletotrichum asianum</name>
    <dbReference type="NCBI Taxonomy" id="702518"/>
    <lineage>
        <taxon>Eukaryota</taxon>
        <taxon>Fungi</taxon>
        <taxon>Dikarya</taxon>
        <taxon>Ascomycota</taxon>
        <taxon>Pezizomycotina</taxon>
        <taxon>Sordariomycetes</taxon>
        <taxon>Hypocreomycetidae</taxon>
        <taxon>Glomerellales</taxon>
        <taxon>Glomerellaceae</taxon>
        <taxon>Colletotrichum</taxon>
        <taxon>Colletotrichum gloeosporioides species complex</taxon>
    </lineage>
</organism>
<feature type="compositionally biased region" description="Basic and acidic residues" evidence="1">
    <location>
        <begin position="36"/>
        <end position="46"/>
    </location>
</feature>
<dbReference type="OrthoDB" id="10498197at2759"/>
<evidence type="ECO:0000256" key="2">
    <source>
        <dbReference type="SAM" id="Phobius"/>
    </source>
</evidence>
<sequence length="431" mass="48287">MTETPQMPKQVTFREDPKVFESATRPFDDSDDDKEDERNIHEDKTARKSSAIVPRNNHAQPINPFGKHDIKDNLMTLGSNYINNLTYSKTENNTYNNTYYHSSFCLHWQLVCISLSVLAVIIALAMLYAYIVDTTAFAAHAVSSWAGAATQWYPVKKSAEASVSLFRWLGWMPEASTITPEGIKPQAYAAESMVFNVAPFVEYIPEISSVINWADTVARAVEGLFTPDVSSQSVLMDTINVLKNANEAATEGWSEKLRGEFRTLNGLAIRLRDIETAATAIGENRPLLCMVSSRIRNFFGPRPICNSRERLLVRLQETIDTVQTIKTARQIFNAKQGVVGAAQVVSTNVCRLRDTFKDLEDKFCLVMKDSAAGAVSVQRRMVGDIEALMHVAGLLEQTYEHMASFQLEVEEGAKKAGRMVRQLITRQQEWG</sequence>
<evidence type="ECO:0000313" key="3">
    <source>
        <dbReference type="EMBL" id="KAF0315819.1"/>
    </source>
</evidence>
<protein>
    <submittedName>
        <fullName evidence="3">Uncharacterized protein</fullName>
    </submittedName>
</protein>
<name>A0A8H3ZDS5_9PEZI</name>
<comment type="caution">
    <text evidence="3">The sequence shown here is derived from an EMBL/GenBank/DDBJ whole genome shotgun (WGS) entry which is preliminary data.</text>
</comment>
<evidence type="ECO:0000256" key="1">
    <source>
        <dbReference type="SAM" id="MobiDB-lite"/>
    </source>
</evidence>
<feature type="transmembrane region" description="Helical" evidence="2">
    <location>
        <begin position="110"/>
        <end position="131"/>
    </location>
</feature>
<keyword evidence="2" id="KW-1133">Transmembrane helix</keyword>
<feature type="region of interest" description="Disordered" evidence="1">
    <location>
        <begin position="1"/>
        <end position="64"/>
    </location>
</feature>
<keyword evidence="2" id="KW-0812">Transmembrane</keyword>
<keyword evidence="4" id="KW-1185">Reference proteome</keyword>